<sequence>MQNWTQYADDEIYVIDLLQRRSGLRHIAPRHRHDQRDGEAVMTTTEHPGSVIKQFLRGKLPFDSVTTTDGTPFVLDAHHHWITLEEYEYFRSRNFSSEALADQNAPWVNGMPPLPAPI</sequence>
<proteinExistence type="predicted"/>
<reference evidence="1" key="1">
    <citation type="submission" date="2021-11" db="EMBL/GenBank/DDBJ databases">
        <title>Genome sequence.</title>
        <authorList>
            <person name="Sun Q."/>
        </authorList>
    </citation>
    <scope>NUCLEOTIDE SEQUENCE</scope>
    <source>
        <strain evidence="1">JC732</strain>
    </source>
</reference>
<organism evidence="1 2">
    <name type="scientific">Blastopirellula sediminis</name>
    <dbReference type="NCBI Taxonomy" id="2894196"/>
    <lineage>
        <taxon>Bacteria</taxon>
        <taxon>Pseudomonadati</taxon>
        <taxon>Planctomycetota</taxon>
        <taxon>Planctomycetia</taxon>
        <taxon>Pirellulales</taxon>
        <taxon>Pirellulaceae</taxon>
        <taxon>Blastopirellula</taxon>
    </lineage>
</organism>
<evidence type="ECO:0000313" key="1">
    <source>
        <dbReference type="EMBL" id="MCC9627034.1"/>
    </source>
</evidence>
<dbReference type="Proteomes" id="UP001139103">
    <property type="component" value="Unassembled WGS sequence"/>
</dbReference>
<evidence type="ECO:0000313" key="2">
    <source>
        <dbReference type="Proteomes" id="UP001139103"/>
    </source>
</evidence>
<name>A0A9X1MKA9_9BACT</name>
<dbReference type="RefSeq" id="WP_230214726.1">
    <property type="nucleotide sequence ID" value="NZ_JAJKFT010000002.1"/>
</dbReference>
<accession>A0A9X1MKA9</accession>
<gene>
    <name evidence="1" type="ORF">LOC68_01320</name>
</gene>
<keyword evidence="2" id="KW-1185">Reference proteome</keyword>
<dbReference type="AlphaFoldDB" id="A0A9X1MKA9"/>
<dbReference type="EMBL" id="JAJKFT010000002">
    <property type="protein sequence ID" value="MCC9627034.1"/>
    <property type="molecule type" value="Genomic_DNA"/>
</dbReference>
<comment type="caution">
    <text evidence="1">The sequence shown here is derived from an EMBL/GenBank/DDBJ whole genome shotgun (WGS) entry which is preliminary data.</text>
</comment>
<protein>
    <submittedName>
        <fullName evidence="1">Uncharacterized protein</fullName>
    </submittedName>
</protein>